<dbReference type="PANTHER" id="PTHR31053">
    <property type="entry name" value="MAGNESIUM-PROTOPORPHYRIN IX MONOMETHYL ESTER [OXIDATIVE] CYCLASE, CHLOROPLASTIC"/>
    <property type="match status" value="1"/>
</dbReference>
<dbReference type="AlphaFoldDB" id="A0AAU9NPD4"/>
<organism evidence="1 2">
    <name type="scientific">Lactuca virosa</name>
    <dbReference type="NCBI Taxonomy" id="75947"/>
    <lineage>
        <taxon>Eukaryota</taxon>
        <taxon>Viridiplantae</taxon>
        <taxon>Streptophyta</taxon>
        <taxon>Embryophyta</taxon>
        <taxon>Tracheophyta</taxon>
        <taxon>Spermatophyta</taxon>
        <taxon>Magnoliopsida</taxon>
        <taxon>eudicotyledons</taxon>
        <taxon>Gunneridae</taxon>
        <taxon>Pentapetalae</taxon>
        <taxon>asterids</taxon>
        <taxon>campanulids</taxon>
        <taxon>Asterales</taxon>
        <taxon>Asteraceae</taxon>
        <taxon>Cichorioideae</taxon>
        <taxon>Cichorieae</taxon>
        <taxon>Lactucinae</taxon>
        <taxon>Lactuca</taxon>
    </lineage>
</organism>
<reference evidence="1 2" key="1">
    <citation type="submission" date="2022-01" db="EMBL/GenBank/DDBJ databases">
        <authorList>
            <person name="Xiong W."/>
            <person name="Schranz E."/>
        </authorList>
    </citation>
    <scope>NUCLEOTIDE SEQUENCE [LARGE SCALE GENOMIC DNA]</scope>
</reference>
<name>A0AAU9NPD4_9ASTR</name>
<accession>A0AAU9NPD4</accession>
<dbReference type="GO" id="GO:0009535">
    <property type="term" value="C:chloroplast thylakoid membrane"/>
    <property type="evidence" value="ECO:0007669"/>
    <property type="project" value="TreeGrafter"/>
</dbReference>
<sequence>MEQLFNTDVNKNLNKAQFKGPMRQIFVEFLERSCTTDFFGFLLYKEPGRQLKKRTQRWLRSFTSIICLLH</sequence>
<dbReference type="EMBL" id="CAKMRJ010005112">
    <property type="protein sequence ID" value="CAH1439633.1"/>
    <property type="molecule type" value="Genomic_DNA"/>
</dbReference>
<evidence type="ECO:0000313" key="2">
    <source>
        <dbReference type="Proteomes" id="UP001157418"/>
    </source>
</evidence>
<gene>
    <name evidence="1" type="ORF">LVIROSA_LOCUS25817</name>
</gene>
<dbReference type="GO" id="GO:0048529">
    <property type="term" value="F:magnesium-protoporphyrin IX monomethyl ester (oxidative) cyclase activity"/>
    <property type="evidence" value="ECO:0007669"/>
    <property type="project" value="InterPro"/>
</dbReference>
<dbReference type="GO" id="GO:0046872">
    <property type="term" value="F:metal ion binding"/>
    <property type="evidence" value="ECO:0007669"/>
    <property type="project" value="InterPro"/>
</dbReference>
<dbReference type="PANTHER" id="PTHR31053:SF2">
    <property type="entry name" value="MAGNESIUM-PROTOPORPHYRIN IX MONOMETHYL ESTER [OXIDATIVE] CYCLASE, CHLOROPLASTIC"/>
    <property type="match status" value="1"/>
</dbReference>
<keyword evidence="2" id="KW-1185">Reference proteome</keyword>
<dbReference type="GO" id="GO:0015995">
    <property type="term" value="P:chlorophyll biosynthetic process"/>
    <property type="evidence" value="ECO:0007669"/>
    <property type="project" value="InterPro"/>
</dbReference>
<evidence type="ECO:0000313" key="1">
    <source>
        <dbReference type="EMBL" id="CAH1439633.1"/>
    </source>
</evidence>
<dbReference type="InterPro" id="IPR008434">
    <property type="entry name" value="AcsF"/>
</dbReference>
<comment type="caution">
    <text evidence="1">The sequence shown here is derived from an EMBL/GenBank/DDBJ whole genome shotgun (WGS) entry which is preliminary data.</text>
</comment>
<proteinExistence type="predicted"/>
<dbReference type="GO" id="GO:0015979">
    <property type="term" value="P:photosynthesis"/>
    <property type="evidence" value="ECO:0007669"/>
    <property type="project" value="InterPro"/>
</dbReference>
<protein>
    <submittedName>
        <fullName evidence="1">Uncharacterized protein</fullName>
    </submittedName>
</protein>
<dbReference type="Proteomes" id="UP001157418">
    <property type="component" value="Unassembled WGS sequence"/>
</dbReference>